<feature type="compositionally biased region" description="Basic and acidic residues" evidence="2">
    <location>
        <begin position="452"/>
        <end position="470"/>
    </location>
</feature>
<feature type="compositionally biased region" description="Basic and acidic residues" evidence="2">
    <location>
        <begin position="2314"/>
        <end position="2332"/>
    </location>
</feature>
<feature type="region of interest" description="Disordered" evidence="2">
    <location>
        <begin position="2022"/>
        <end position="2120"/>
    </location>
</feature>
<keyword evidence="3" id="KW-1185">Reference proteome</keyword>
<feature type="compositionally biased region" description="Basic residues" evidence="2">
    <location>
        <begin position="704"/>
        <end position="715"/>
    </location>
</feature>
<feature type="compositionally biased region" description="Polar residues" evidence="2">
    <location>
        <begin position="2111"/>
        <end position="2120"/>
    </location>
</feature>
<feature type="region of interest" description="Disordered" evidence="2">
    <location>
        <begin position="1847"/>
        <end position="1867"/>
    </location>
</feature>
<dbReference type="Proteomes" id="UP000694941">
    <property type="component" value="Unplaced"/>
</dbReference>
<feature type="region of interest" description="Disordered" evidence="2">
    <location>
        <begin position="1404"/>
        <end position="1483"/>
    </location>
</feature>
<dbReference type="InterPro" id="IPR026306">
    <property type="entry name" value="RSBN1/Dpy-2/CEP530"/>
</dbReference>
<feature type="compositionally biased region" description="Basic and acidic residues" evidence="2">
    <location>
        <begin position="341"/>
        <end position="366"/>
    </location>
</feature>
<feature type="region of interest" description="Disordered" evidence="2">
    <location>
        <begin position="646"/>
        <end position="829"/>
    </location>
</feature>
<protein>
    <submittedName>
        <fullName evidence="4">Uncharacterized protein LOC106465153</fullName>
    </submittedName>
</protein>
<dbReference type="PANTHER" id="PTHR13354">
    <property type="entry name" value="ROUND SPERMATID BASIC PROTEIN 1"/>
    <property type="match status" value="1"/>
</dbReference>
<gene>
    <name evidence="4" type="primary">LOC106465153</name>
</gene>
<accession>A0ABM1BF93</accession>
<feature type="compositionally biased region" description="Basic and acidic residues" evidence="2">
    <location>
        <begin position="1955"/>
        <end position="1966"/>
    </location>
</feature>
<feature type="compositionally biased region" description="Polar residues" evidence="2">
    <location>
        <begin position="1437"/>
        <end position="1448"/>
    </location>
</feature>
<evidence type="ECO:0000256" key="2">
    <source>
        <dbReference type="SAM" id="MobiDB-lite"/>
    </source>
</evidence>
<feature type="compositionally biased region" description="Basic and acidic residues" evidence="2">
    <location>
        <begin position="1855"/>
        <end position="1867"/>
    </location>
</feature>
<feature type="compositionally biased region" description="Basic and acidic residues" evidence="2">
    <location>
        <begin position="664"/>
        <end position="680"/>
    </location>
</feature>
<feature type="compositionally biased region" description="Basic and acidic residues" evidence="2">
    <location>
        <begin position="778"/>
        <end position="791"/>
    </location>
</feature>
<organism evidence="3 4">
    <name type="scientific">Limulus polyphemus</name>
    <name type="common">Atlantic horseshoe crab</name>
    <dbReference type="NCBI Taxonomy" id="6850"/>
    <lineage>
        <taxon>Eukaryota</taxon>
        <taxon>Metazoa</taxon>
        <taxon>Ecdysozoa</taxon>
        <taxon>Arthropoda</taxon>
        <taxon>Chelicerata</taxon>
        <taxon>Merostomata</taxon>
        <taxon>Xiphosura</taxon>
        <taxon>Limulidae</taxon>
        <taxon>Limulus</taxon>
    </lineage>
</organism>
<feature type="region of interest" description="Disordered" evidence="2">
    <location>
        <begin position="420"/>
        <end position="470"/>
    </location>
</feature>
<feature type="compositionally biased region" description="Polar residues" evidence="2">
    <location>
        <begin position="2297"/>
        <end position="2313"/>
    </location>
</feature>
<feature type="compositionally biased region" description="Low complexity" evidence="2">
    <location>
        <begin position="681"/>
        <end position="694"/>
    </location>
</feature>
<feature type="region of interest" description="Disordered" evidence="2">
    <location>
        <begin position="13"/>
        <end position="75"/>
    </location>
</feature>
<feature type="compositionally biased region" description="Basic and acidic residues" evidence="2">
    <location>
        <begin position="2060"/>
        <end position="2110"/>
    </location>
</feature>
<feature type="region of interest" description="Disordered" evidence="2">
    <location>
        <begin position="2140"/>
        <end position="2373"/>
    </location>
</feature>
<feature type="compositionally biased region" description="Basic and acidic residues" evidence="2">
    <location>
        <begin position="1452"/>
        <end position="1478"/>
    </location>
</feature>
<feature type="compositionally biased region" description="Polar residues" evidence="2">
    <location>
        <begin position="1404"/>
        <end position="1428"/>
    </location>
</feature>
<feature type="compositionally biased region" description="Basic and acidic residues" evidence="2">
    <location>
        <begin position="420"/>
        <end position="445"/>
    </location>
</feature>
<feature type="region of interest" description="Disordered" evidence="2">
    <location>
        <begin position="1935"/>
        <end position="1969"/>
    </location>
</feature>
<evidence type="ECO:0000256" key="1">
    <source>
        <dbReference type="ARBA" id="ARBA00010560"/>
    </source>
</evidence>
<feature type="compositionally biased region" description="Basic and acidic residues" evidence="2">
    <location>
        <begin position="2140"/>
        <end position="2156"/>
    </location>
</feature>
<dbReference type="PANTHER" id="PTHR13354:SF11">
    <property type="entry name" value="LYSINE-SPECIFIC DEMETHYLASE 9"/>
    <property type="match status" value="1"/>
</dbReference>
<comment type="similarity">
    <text evidence="1">Belongs to the round spermatid basic protein 1 family.</text>
</comment>
<feature type="compositionally biased region" description="Basic residues" evidence="2">
    <location>
        <begin position="47"/>
        <end position="59"/>
    </location>
</feature>
<dbReference type="GeneID" id="106465153"/>
<feature type="compositionally biased region" description="Low complexity" evidence="2">
    <location>
        <begin position="2337"/>
        <end position="2352"/>
    </location>
</feature>
<feature type="compositionally biased region" description="Basic and acidic residues" evidence="2">
    <location>
        <begin position="24"/>
        <end position="33"/>
    </location>
</feature>
<feature type="compositionally biased region" description="Basic and acidic residues" evidence="2">
    <location>
        <begin position="798"/>
        <end position="812"/>
    </location>
</feature>
<feature type="region of interest" description="Disordered" evidence="2">
    <location>
        <begin position="330"/>
        <end position="374"/>
    </location>
</feature>
<feature type="compositionally biased region" description="Basic and acidic residues" evidence="2">
    <location>
        <begin position="2037"/>
        <end position="2052"/>
    </location>
</feature>
<reference evidence="4" key="1">
    <citation type="submission" date="2025-08" db="UniProtKB">
        <authorList>
            <consortium name="RefSeq"/>
        </authorList>
    </citation>
    <scope>IDENTIFICATION</scope>
    <source>
        <tissue evidence="4">Muscle</tissue>
    </source>
</reference>
<feature type="compositionally biased region" description="Basic and acidic residues" evidence="2">
    <location>
        <begin position="716"/>
        <end position="731"/>
    </location>
</feature>
<name>A0ABM1BF93_LIMPO</name>
<evidence type="ECO:0000313" key="4">
    <source>
        <dbReference type="RefSeq" id="XP_013780805.1"/>
    </source>
</evidence>
<feature type="compositionally biased region" description="Basic and acidic residues" evidence="2">
    <location>
        <begin position="2173"/>
        <end position="2287"/>
    </location>
</feature>
<feature type="compositionally biased region" description="Basic and acidic residues" evidence="2">
    <location>
        <begin position="742"/>
        <end position="755"/>
    </location>
</feature>
<evidence type="ECO:0000313" key="3">
    <source>
        <dbReference type="Proteomes" id="UP000694941"/>
    </source>
</evidence>
<dbReference type="RefSeq" id="XP_013780805.1">
    <property type="nucleotide sequence ID" value="XM_013925351.2"/>
</dbReference>
<sequence length="2373" mass="271390">MLLQKETRYLVELQKKINLINTTQKEKHKEKDKERKKHSVSGGKNNDRHKKHKKHKSDKHRTIETKEVTSPSEMQKESNFYEEAIHLQNHWENTPDLLDFNSELHRAPTPGGEIESEFCLADDMPSPIEEGLRIPPPDQEPWECSNFHGMLNNCHKSGDNFEGFSVDFSQALMPHGSPVNELRNNFELEHKLSPNISSVGSSMVRSENYLRNKSDDESEMLMKRKSVENIAEDNEHTHFHPPKRKVKKITINECEEGILNVKHQEKNSCWIKYKSEAGIDVYPLSKVTNIFEKDSKEEIVKTDYQNEISICLEDKLITSEASCSPKIVKKVTTSDSETEESENKEQSKDNRCSKNKDKFETEDNHSSKRKRKNVCSGRSVEDISVVEEKIDKSGKCKTKDAHSPKQSLNDLVTVVSEEENNKQKSWINEKLEKQDTHFPSEKEMIASDTDEELRKNEEQERKNSKTREELEMPLKNHMWFKEESEINDVCSVEEIVQHESNHVEDDKSVSGQLDANDENCIDLKVERETVNTEKLVEQSVDQVGSGQDENNSAGIVKECELEQSLLQVVEDLKEEKKELNSYADEVVTKAAVPTDQEFSQESRKPVKRLTKFIRNEEFSTDNSFQIEIDSKPCIGKTPSKMILGKEVLTETTNPSEKHKKVIKKKDSQKSFQNKENKEKPTSLLKTKSSASTQSTKEKQTSHQTKVKLKRKRNKDKAKEFVELEKPNCDKSVHKKILNSLKIKKDYVKKQKKDEIINSLARSSENVSDEDEALPKASTDIKDTFSRKETKTKSKTSNKKSETHNSKKDDKNKNLLKSKKKSPSDVIKSYHKVQDVESSIPISNINFTDGLHKKKKDSSKNNKIEHIMSSPNNISTEKKNSKSVLKNSGKVKTKENKASKLYTKEKESKCSTTNMLSANDVKKELYFGAAKAKTVHSEGKDTVMSLDVSNSLKGIREISNLKDSSPTKVRKVEKGQNSNIFVTDSSVVVTSKMPKLCSRCQRKMTVRHNVGIQCKIDRNLLCPITSIQETVVSLNIPRLLPSTDFKHLKYGKFIRKEVYPNGGASVLHLYWNEIAHLKMNDLNELALEFLKETFVEDSPGVARHVIGIVHNAAYNLPDLLELMADKYPNLVVKMGTLTRTSDIETTTMAKCREQVHKCYSQGTYRAGPVHQVSLVGTVHEEAGGFFPEILDMLEKCPFLKLTMPWGFLSSVQMASPQESNDGPILWIRPGEQVVPTADMPKSPFKRKRSGSNELRNLQYLPRASEPRETMFEDRTKCHADHVGQGIDRLTTAAVGVLKAVHCGEGYTSNRVTKDVVAFHAGDFKELVSKLQLDLYEPPMSQCVQWVEDAKLNQLHREGIRYARIHLCDNDIYFLPRNIIHQFRTVTAVTSVAWHVRLKQYYQTNENHVKQSNDPSPHSKTAKPESNSSSRKPKCEGSESPTLKKVSSNIPKKRSLDDVRQKEEPLKKKKKEEKVKEEKSQISSKTLHIDDHKKAKVKEGNRTRCDLLNSKGQCDKSPLSAIKEEPFSVAENRSIEDKLISEVTAVTEISSNKDYTEINVKETLDTICKQETISLTDGEENEQNLRTFDWKERSDEENKDIIHTTEWKESSYPKKLEEMNNILNVSHCRESITTSYESPREVLPDDDKCNDSLDTNKKKGVLYEQKHDCPLDEFHENFVSGEPSCHNLTTDSQESKHNAVGFSRETQNSLVSDIWTSSVDHLDEASSHQVSFTKNTKVPVFEQNSRHLSPKTTEKSFLSEQTLTQFPKKVNMSCMTGGMDWESPGENPQNFVLNSNNLQTLNEASIEDTTTEKLPEDSLKTHIPAANQETISKDISQLQGSLRVSNLMKGNSESDISDNRPGSKDHSEEPLWVTTTEPDVWKCEDLSENVLNQCKTDTSKHEQHSTYSSFDIQTESQEKSFNLESCIFNKEENFTREKNNKNKKNGKLEPSQYTETLKGRPDFKESKVSDFQTEADEGLKINEQFDREKTEKVCNTSLSKENIYEIIISKENSLEGSQCKEKCQDRSQSRSKISHKTTQSKEKSCDEFRPKEDPSLQPKLAETFHEESQSIESSHDRCELQGKPIVEKSGSKKNYQHKEKYFSNPLSREKSPHQSLAKENSCEISQLKSKNCERLHYKEETHNYFHSTETSRKYEDKACSSSQPKEMTNFLKSHPIAEKSHRTQSKEKACDVSPFKEKVHDKSQSKEKTYSKSHFKDKSDKYRYREKSRERAHSKSKEKESEITTSNEKRLNKPSERKYERSKSVKKNQEKGDIRGHHHHASNELEKSSNMDIPVILKQSFQENTAVESDENGNLHSEDIKVNFHEKSETKTSETLRPQSGTSQVRSQTTTTTSNLDRLSQYTGPCITEFEKPAS</sequence>
<proteinExistence type="inferred from homology"/>